<dbReference type="Proteomes" id="UP000190962">
    <property type="component" value="Unassembled WGS sequence"/>
</dbReference>
<name>A0A1T2CLR6_SOVGS</name>
<dbReference type="EMBL" id="MPNX01000003">
    <property type="protein sequence ID" value="OOY35769.1"/>
    <property type="molecule type" value="Genomic_DNA"/>
</dbReference>
<evidence type="ECO:0000313" key="2">
    <source>
        <dbReference type="EMBL" id="OOY35769.1"/>
    </source>
</evidence>
<feature type="chain" id="PRO_5012978684" description="DsrE/DsrF-like family protein" evidence="1">
    <location>
        <begin position="25"/>
        <end position="150"/>
    </location>
</feature>
<gene>
    <name evidence="2" type="ORF">BOV88_03795</name>
</gene>
<dbReference type="PANTHER" id="PTHR37691">
    <property type="entry name" value="BLR3518 PROTEIN"/>
    <property type="match status" value="1"/>
</dbReference>
<dbReference type="SUPFAM" id="SSF75169">
    <property type="entry name" value="DsrEFH-like"/>
    <property type="match status" value="1"/>
</dbReference>
<accession>A0A1T2CLR6</accession>
<comment type="caution">
    <text evidence="2">The sequence shown here is derived from an EMBL/GenBank/DDBJ whole genome shotgun (WGS) entry which is preliminary data.</text>
</comment>
<evidence type="ECO:0000313" key="3">
    <source>
        <dbReference type="Proteomes" id="UP000190962"/>
    </source>
</evidence>
<evidence type="ECO:0008006" key="4">
    <source>
        <dbReference type="Google" id="ProtNLM"/>
    </source>
</evidence>
<protein>
    <recommendedName>
        <fullName evidence="4">DsrE/DsrF-like family protein</fullName>
    </recommendedName>
</protein>
<dbReference type="PANTHER" id="PTHR37691:SF1">
    <property type="entry name" value="BLR3518 PROTEIN"/>
    <property type="match status" value="1"/>
</dbReference>
<dbReference type="InterPro" id="IPR027396">
    <property type="entry name" value="DsrEFH-like"/>
</dbReference>
<reference evidence="2 3" key="1">
    <citation type="submission" date="2016-11" db="EMBL/GenBank/DDBJ databases">
        <title>Mixed transmission modes and dynamic genome evolution in an obligate animal-bacterial symbiosis.</title>
        <authorList>
            <person name="Russell S.L."/>
            <person name="Corbett-Detig R.B."/>
            <person name="Cavanaugh C.M."/>
        </authorList>
    </citation>
    <scope>NUCLEOTIDE SEQUENCE [LARGE SCALE GENOMIC DNA]</scope>
    <source>
        <strain evidence="2">MA-KB16</strain>
    </source>
</reference>
<dbReference type="Gene3D" id="3.40.1260.10">
    <property type="entry name" value="DsrEFH-like"/>
    <property type="match status" value="1"/>
</dbReference>
<evidence type="ECO:0000256" key="1">
    <source>
        <dbReference type="SAM" id="SignalP"/>
    </source>
</evidence>
<feature type="signal peptide" evidence="1">
    <location>
        <begin position="1"/>
        <end position="24"/>
    </location>
</feature>
<sequence>MKSVISNISLSLLLLMAVAFSAQAEEPQCLMVHVPQDDPKAFKQAINIANNIPKQLGADAVRVEIIAQGPGLKLLSEGSPETKRIQSLAVSSEQTMGGGTKFSACAATIKGITKKTGTAPVILEGVDIVEPGAVARILELSKEGCTYIRI</sequence>
<dbReference type="RefSeq" id="WP_078459030.1">
    <property type="nucleotide sequence ID" value="NZ_MPNX01000003.1"/>
</dbReference>
<proteinExistence type="predicted"/>
<dbReference type="AlphaFoldDB" id="A0A1T2CLR6"/>
<keyword evidence="1" id="KW-0732">Signal</keyword>
<organism evidence="2 3">
    <name type="scientific">Solemya velum gill symbiont</name>
    <dbReference type="NCBI Taxonomy" id="2340"/>
    <lineage>
        <taxon>Bacteria</taxon>
        <taxon>Pseudomonadati</taxon>
        <taxon>Pseudomonadota</taxon>
        <taxon>Gammaproteobacteria</taxon>
        <taxon>sulfur-oxidizing symbionts</taxon>
    </lineage>
</organism>